<reference evidence="1" key="2">
    <citation type="submission" date="2021-10" db="EMBL/GenBank/DDBJ databases">
        <title>Phylogenomics reveals ancestral predisposition of the termite-cultivated fungus Termitomyces towards a domesticated lifestyle.</title>
        <authorList>
            <person name="Auxier B."/>
            <person name="Grum-Grzhimaylo A."/>
            <person name="Cardenas M.E."/>
            <person name="Lodge J.D."/>
            <person name="Laessoe T."/>
            <person name="Pedersen O."/>
            <person name="Smith M.E."/>
            <person name="Kuyper T.W."/>
            <person name="Franco-Molano E.A."/>
            <person name="Baroni T.J."/>
            <person name="Aanen D.K."/>
        </authorList>
    </citation>
    <scope>NUCLEOTIDE SEQUENCE</scope>
    <source>
        <strain evidence="1">AP01</strain>
        <tissue evidence="1">Mycelium</tissue>
    </source>
</reference>
<protein>
    <submittedName>
        <fullName evidence="1">Uncharacterized protein</fullName>
    </submittedName>
</protein>
<evidence type="ECO:0000313" key="1">
    <source>
        <dbReference type="EMBL" id="KAG5642358.1"/>
    </source>
</evidence>
<dbReference type="AlphaFoldDB" id="A0A9P7K9K6"/>
<keyword evidence="2" id="KW-1185">Reference proteome</keyword>
<reference evidence="1" key="1">
    <citation type="submission" date="2020-07" db="EMBL/GenBank/DDBJ databases">
        <authorList>
            <person name="Nieuwenhuis M."/>
            <person name="Van De Peppel L.J.J."/>
        </authorList>
    </citation>
    <scope>NUCLEOTIDE SEQUENCE</scope>
    <source>
        <strain evidence="1">AP01</strain>
        <tissue evidence="1">Mycelium</tissue>
    </source>
</reference>
<dbReference type="GO" id="GO:0140580">
    <property type="term" value="F:mitochondrion autophagosome adaptor activity"/>
    <property type="evidence" value="ECO:0007669"/>
    <property type="project" value="InterPro"/>
</dbReference>
<organism evidence="1 2">
    <name type="scientific">Asterophora parasitica</name>
    <dbReference type="NCBI Taxonomy" id="117018"/>
    <lineage>
        <taxon>Eukaryota</taxon>
        <taxon>Fungi</taxon>
        <taxon>Dikarya</taxon>
        <taxon>Basidiomycota</taxon>
        <taxon>Agaricomycotina</taxon>
        <taxon>Agaricomycetes</taxon>
        <taxon>Agaricomycetidae</taxon>
        <taxon>Agaricales</taxon>
        <taxon>Tricholomatineae</taxon>
        <taxon>Lyophyllaceae</taxon>
        <taxon>Asterophora</taxon>
    </lineage>
</organism>
<dbReference type="Pfam" id="PF08589">
    <property type="entry name" value="ATG43"/>
    <property type="match status" value="1"/>
</dbReference>
<dbReference type="OrthoDB" id="2430343at2759"/>
<dbReference type="GO" id="GO:0000423">
    <property type="term" value="P:mitophagy"/>
    <property type="evidence" value="ECO:0007669"/>
    <property type="project" value="InterPro"/>
</dbReference>
<gene>
    <name evidence="1" type="ORF">DXG03_002955</name>
</gene>
<sequence length="109" mass="12537">MSTTHPFVLHQLPKHHYATHIAVHDEPPRKALPPVIPDLRFEHSYLRSIQRYVLRQPSTIGELTEKNGQRPHSSSSNASSQIVDIKWGRVVWITTRDQVISPFLQGALW</sequence>
<dbReference type="EMBL" id="JABCKV010000192">
    <property type="protein sequence ID" value="KAG5642358.1"/>
    <property type="molecule type" value="Genomic_DNA"/>
</dbReference>
<accession>A0A9P7K9K6</accession>
<name>A0A9P7K9K6_9AGAR</name>
<dbReference type="Proteomes" id="UP000775547">
    <property type="component" value="Unassembled WGS sequence"/>
</dbReference>
<comment type="caution">
    <text evidence="1">The sequence shown here is derived from an EMBL/GenBank/DDBJ whole genome shotgun (WGS) entry which is preliminary data.</text>
</comment>
<proteinExistence type="predicted"/>
<dbReference type="InterPro" id="IPR013898">
    <property type="entry name" value="Atg43"/>
</dbReference>
<evidence type="ECO:0000313" key="2">
    <source>
        <dbReference type="Proteomes" id="UP000775547"/>
    </source>
</evidence>
<dbReference type="PANTHER" id="PTHR38699">
    <property type="entry name" value="CHROMOSOME 1, WHOLE GENOME SHOTGUN SEQUENCE"/>
    <property type="match status" value="1"/>
</dbReference>
<dbReference type="PANTHER" id="PTHR38699:SF1">
    <property type="entry name" value="MITOPHAGY RECEPTOR ATG43"/>
    <property type="match status" value="1"/>
</dbReference>